<protein>
    <submittedName>
        <fullName evidence="2">Uncharacterized protein</fullName>
    </submittedName>
</protein>
<dbReference type="Proteomes" id="UP001214576">
    <property type="component" value="Unassembled WGS sequence"/>
</dbReference>
<evidence type="ECO:0000313" key="3">
    <source>
        <dbReference type="Proteomes" id="UP001214576"/>
    </source>
</evidence>
<evidence type="ECO:0000313" key="2">
    <source>
        <dbReference type="EMBL" id="KAI4548249.1"/>
    </source>
</evidence>
<accession>A0AAD4UNW3</accession>
<gene>
    <name evidence="2" type="ORF">MG293_000579</name>
</gene>
<dbReference type="AlphaFoldDB" id="A0AAD4UNW3"/>
<name>A0AAD4UNW3_OVIAM</name>
<dbReference type="EMBL" id="JAKZEL010000001">
    <property type="protein sequence ID" value="KAI4548249.1"/>
    <property type="molecule type" value="Genomic_DNA"/>
</dbReference>
<proteinExistence type="predicted"/>
<feature type="compositionally biased region" description="Polar residues" evidence="1">
    <location>
        <begin position="375"/>
        <end position="386"/>
    </location>
</feature>
<feature type="region of interest" description="Disordered" evidence="1">
    <location>
        <begin position="357"/>
        <end position="398"/>
    </location>
</feature>
<comment type="caution">
    <text evidence="2">The sequence shown here is derived from an EMBL/GenBank/DDBJ whole genome shotgun (WGS) entry which is preliminary data.</text>
</comment>
<reference evidence="2" key="1">
    <citation type="submission" date="2022-03" db="EMBL/GenBank/DDBJ databases">
        <title>Genomic analyses of argali, domestic sheep and their hybrids provide insights into chromosomal evolution, heterosis and genetic basis of agronomic traits.</title>
        <authorList>
            <person name="Li M."/>
        </authorList>
    </citation>
    <scope>NUCLEOTIDE SEQUENCE</scope>
    <source>
        <strain evidence="2">CAU-MHL-2022a</strain>
        <tissue evidence="2">Skin</tissue>
    </source>
</reference>
<sequence length="398" mass="44589">MSKEQWLRKCRRAERSFSTFKVRRGGPEETPLIKVSSGVLCLPPRRRERYGDSLLYGYLLVEEWRLSHTVGDKGNELLYLKNQRCAYCTIHDVRFLKTECIFLSFVFLAPRKVPGKSKVDTEPLFEFPETYREFLLAIYFTCGNVLGVNQVTKSSNILPTWNLPFTMERQLYVKSPHLGPNCGGDNEDNETSFKRSHACTPTLSALNHAAGPTPTRTSTGDSWTLTGKSGSVSCGVTAPFSWVPVHKFNLEPQLAKTEAPELRAMFPFTMTLGKTVSNSILNFSTLKLWFSIYLFKKCSEGRCRNDLVAENSHVPLNVDLASSNPKQLDKLISIGQKSDLDQDLFQNNNERFNFPGGTVAKHSSANAGDRKTPQAMEQLNPCTASTEARAPGSSDCNY</sequence>
<keyword evidence="3" id="KW-1185">Reference proteome</keyword>
<evidence type="ECO:0000256" key="1">
    <source>
        <dbReference type="SAM" id="MobiDB-lite"/>
    </source>
</evidence>
<organism evidence="2 3">
    <name type="scientific">Ovis ammon polii</name>
    <dbReference type="NCBI Taxonomy" id="230172"/>
    <lineage>
        <taxon>Eukaryota</taxon>
        <taxon>Metazoa</taxon>
        <taxon>Chordata</taxon>
        <taxon>Craniata</taxon>
        <taxon>Vertebrata</taxon>
        <taxon>Euteleostomi</taxon>
        <taxon>Mammalia</taxon>
        <taxon>Eutheria</taxon>
        <taxon>Laurasiatheria</taxon>
        <taxon>Artiodactyla</taxon>
        <taxon>Ruminantia</taxon>
        <taxon>Pecora</taxon>
        <taxon>Bovidae</taxon>
        <taxon>Caprinae</taxon>
        <taxon>Ovis</taxon>
    </lineage>
</organism>